<protein>
    <submittedName>
        <fullName evidence="2">Crotonobetainyl-CoA:carnitine CoA-transferase CaiB</fullName>
    </submittedName>
</protein>
<keyword evidence="1" id="KW-0808">Transferase</keyword>
<name>A0ABT1HWG5_STRSD</name>
<dbReference type="Gene3D" id="3.40.50.10540">
    <property type="entry name" value="Crotonobetainyl-coa:carnitine coa-transferase, domain 1"/>
    <property type="match status" value="1"/>
</dbReference>
<organism evidence="2 3">
    <name type="scientific">Streptoalloteichus tenebrarius (strain ATCC 17920 / DSM 40477 / JCM 4838 / CBS 697.72 / NBRC 16177 / NCIMB 11028 / NRRL B-12390 / A12253. 1 / ISP 5477)</name>
    <name type="common">Streptomyces tenebrarius</name>
    <dbReference type="NCBI Taxonomy" id="1933"/>
    <lineage>
        <taxon>Bacteria</taxon>
        <taxon>Bacillati</taxon>
        <taxon>Actinomycetota</taxon>
        <taxon>Actinomycetes</taxon>
        <taxon>Pseudonocardiales</taxon>
        <taxon>Pseudonocardiaceae</taxon>
        <taxon>Streptoalloteichus</taxon>
    </lineage>
</organism>
<dbReference type="InterPro" id="IPR023606">
    <property type="entry name" value="CoA-Trfase_III_dom_1_sf"/>
</dbReference>
<comment type="caution">
    <text evidence="2">The sequence shown here is derived from an EMBL/GenBank/DDBJ whole genome shotgun (WGS) entry which is preliminary data.</text>
</comment>
<dbReference type="EMBL" id="JAMTCP010000020">
    <property type="protein sequence ID" value="MCP2259837.1"/>
    <property type="molecule type" value="Genomic_DNA"/>
</dbReference>
<evidence type="ECO:0000256" key="1">
    <source>
        <dbReference type="ARBA" id="ARBA00022679"/>
    </source>
</evidence>
<dbReference type="PANTHER" id="PTHR48207:SF4">
    <property type="entry name" value="BLL6097 PROTEIN"/>
    <property type="match status" value="1"/>
</dbReference>
<evidence type="ECO:0000313" key="3">
    <source>
        <dbReference type="Proteomes" id="UP001205311"/>
    </source>
</evidence>
<dbReference type="InterPro" id="IPR044855">
    <property type="entry name" value="CoA-Trfase_III_dom3_sf"/>
</dbReference>
<accession>A0ABT1HWG5</accession>
<proteinExistence type="predicted"/>
<keyword evidence="3" id="KW-1185">Reference proteome</keyword>
<gene>
    <name evidence="2" type="ORF">LX15_003546</name>
</gene>
<dbReference type="InterPro" id="IPR050483">
    <property type="entry name" value="CoA-transferase_III_domain"/>
</dbReference>
<dbReference type="PANTHER" id="PTHR48207">
    <property type="entry name" value="SUCCINATE--HYDROXYMETHYLGLUTARATE COA-TRANSFERASE"/>
    <property type="match status" value="1"/>
</dbReference>
<reference evidence="2 3" key="1">
    <citation type="submission" date="2022-06" db="EMBL/GenBank/DDBJ databases">
        <title>Genomic Encyclopedia of Archaeal and Bacterial Type Strains, Phase II (KMG-II): from individual species to whole genera.</title>
        <authorList>
            <person name="Goeker M."/>
        </authorList>
    </citation>
    <scope>NUCLEOTIDE SEQUENCE [LARGE SCALE GENOMIC DNA]</scope>
    <source>
        <strain evidence="2 3">DSM 40477</strain>
    </source>
</reference>
<evidence type="ECO:0000313" key="2">
    <source>
        <dbReference type="EMBL" id="MCP2259837.1"/>
    </source>
</evidence>
<dbReference type="Pfam" id="PF02515">
    <property type="entry name" value="CoA_transf_3"/>
    <property type="match status" value="1"/>
</dbReference>
<sequence length="409" mass="44225">MSTVSSASAPTGAGAPARPLDGLRVIDMAGVIMGPYACQILGDLGADVIKIEPPTGDVMRRLHRRDADSTGALALNLNRNKRSVRLDLKTPEGRQAALDLVATADALITNMRPRALRKLGLTYEDLAETNPGLVYCNAQGFRSDSPAADYAAYDEVIQACTGMVDLMRRTTGKPYYVPTALADKVCGLTIAYSVLAALLGRQRTGKGQHVEVPMADTMFAFTLVEHIGGLAYEPPAGPVGFPRSLEPGHAAFPTRDGHACILPYSYRDADAFFAFVGHPEEMDRFTRENFQSKVGELYEVLALYTEQHTTAEWEAFCSEHSIPFAPVMDLDHAGEHAYWAKGGMLDVQQHPREGGYRVIGNPVRFSGETGGVRRHCPELGEDTESVLSEIGYSPERIAAVLDASTPPAS</sequence>
<dbReference type="InterPro" id="IPR003673">
    <property type="entry name" value="CoA-Trfase_fam_III"/>
</dbReference>
<dbReference type="Gene3D" id="3.30.1540.10">
    <property type="entry name" value="formyl-coa transferase, domain 3"/>
    <property type="match status" value="1"/>
</dbReference>
<dbReference type="Proteomes" id="UP001205311">
    <property type="component" value="Unassembled WGS sequence"/>
</dbReference>
<dbReference type="SUPFAM" id="SSF89796">
    <property type="entry name" value="CoA-transferase family III (CaiB/BaiF)"/>
    <property type="match status" value="1"/>
</dbReference>